<name>A0A811YLN8_NYCPR</name>
<protein>
    <submittedName>
        <fullName evidence="2">(raccoon dog) hypothetical protein</fullName>
    </submittedName>
</protein>
<feature type="compositionally biased region" description="Low complexity" evidence="1">
    <location>
        <begin position="108"/>
        <end position="124"/>
    </location>
</feature>
<organism evidence="2 3">
    <name type="scientific">Nyctereutes procyonoides</name>
    <name type="common">Raccoon dog</name>
    <name type="synonym">Canis procyonoides</name>
    <dbReference type="NCBI Taxonomy" id="34880"/>
    <lineage>
        <taxon>Eukaryota</taxon>
        <taxon>Metazoa</taxon>
        <taxon>Chordata</taxon>
        <taxon>Craniata</taxon>
        <taxon>Vertebrata</taxon>
        <taxon>Euteleostomi</taxon>
        <taxon>Mammalia</taxon>
        <taxon>Eutheria</taxon>
        <taxon>Laurasiatheria</taxon>
        <taxon>Carnivora</taxon>
        <taxon>Caniformia</taxon>
        <taxon>Canidae</taxon>
        <taxon>Nyctereutes</taxon>
    </lineage>
</organism>
<feature type="compositionally biased region" description="Low complexity" evidence="1">
    <location>
        <begin position="210"/>
        <end position="224"/>
    </location>
</feature>
<accession>A0A811YLN8</accession>
<gene>
    <name evidence="2" type="ORF">NYPRO_LOCUS10542</name>
</gene>
<feature type="region of interest" description="Disordered" evidence="1">
    <location>
        <begin position="59"/>
        <end position="187"/>
    </location>
</feature>
<feature type="compositionally biased region" description="Low complexity" evidence="1">
    <location>
        <begin position="131"/>
        <end position="150"/>
    </location>
</feature>
<comment type="caution">
    <text evidence="2">The sequence shown here is derived from an EMBL/GenBank/DDBJ whole genome shotgun (WGS) entry which is preliminary data.</text>
</comment>
<dbReference type="AlphaFoldDB" id="A0A811YLN8"/>
<sequence length="256" mass="27367">MHTADCPPVSHPPQRVQPIIVNSQAEGQHAHSNHSLATTGEHMQPIQGTPLEHLVMTRADWHPPGWHPPGAAEGRRDAGSQSLVPWRQVKAVNAHPHPPPGERKPKARGAAAGRSVILARQGPRQLGGGRPARSPRGLPGPARPGAPQRGWEPARTGAPEAARRPPDRRGGNSATGALRPPAPSLRPWRRYLSPWVLLGLVALRLGRAPLGPQPAQQAARALDAAARDWQRPRTGPNPPGSARRGPAPAGRRTRRP</sequence>
<feature type="compositionally biased region" description="Basic and acidic residues" evidence="1">
    <location>
        <begin position="161"/>
        <end position="170"/>
    </location>
</feature>
<proteinExistence type="predicted"/>
<evidence type="ECO:0000256" key="1">
    <source>
        <dbReference type="SAM" id="MobiDB-lite"/>
    </source>
</evidence>
<evidence type="ECO:0000313" key="2">
    <source>
        <dbReference type="EMBL" id="CAD7677744.1"/>
    </source>
</evidence>
<dbReference type="EMBL" id="CAJHUB010000680">
    <property type="protein sequence ID" value="CAD7677744.1"/>
    <property type="molecule type" value="Genomic_DNA"/>
</dbReference>
<keyword evidence="3" id="KW-1185">Reference proteome</keyword>
<dbReference type="Proteomes" id="UP000645828">
    <property type="component" value="Unassembled WGS sequence"/>
</dbReference>
<evidence type="ECO:0000313" key="3">
    <source>
        <dbReference type="Proteomes" id="UP000645828"/>
    </source>
</evidence>
<feature type="compositionally biased region" description="Low complexity" evidence="1">
    <location>
        <begin position="240"/>
        <end position="250"/>
    </location>
</feature>
<reference evidence="2" key="1">
    <citation type="submission" date="2020-12" db="EMBL/GenBank/DDBJ databases">
        <authorList>
            <consortium name="Molecular Ecology Group"/>
        </authorList>
    </citation>
    <scope>NUCLEOTIDE SEQUENCE</scope>
    <source>
        <strain evidence="2">TBG_1078</strain>
    </source>
</reference>
<feature type="region of interest" description="Disordered" evidence="1">
    <location>
        <begin position="210"/>
        <end position="256"/>
    </location>
</feature>